<organism evidence="3 4">
    <name type="scientific">Caenorhabditis briggsae</name>
    <dbReference type="NCBI Taxonomy" id="6238"/>
    <lineage>
        <taxon>Eukaryota</taxon>
        <taxon>Metazoa</taxon>
        <taxon>Ecdysozoa</taxon>
        <taxon>Nematoda</taxon>
        <taxon>Chromadorea</taxon>
        <taxon>Rhabditida</taxon>
        <taxon>Rhabditina</taxon>
        <taxon>Rhabditomorpha</taxon>
        <taxon>Rhabditoidea</taxon>
        <taxon>Rhabditidae</taxon>
        <taxon>Peloderinae</taxon>
        <taxon>Caenorhabditis</taxon>
    </lineage>
</organism>
<dbReference type="Proteomes" id="UP000829354">
    <property type="component" value="Chromosome IV"/>
</dbReference>
<dbReference type="AlphaFoldDB" id="A0AAE9EXP6"/>
<evidence type="ECO:0000256" key="1">
    <source>
        <dbReference type="SAM" id="Coils"/>
    </source>
</evidence>
<accession>A0AAE9EXP6</accession>
<evidence type="ECO:0000313" key="3">
    <source>
        <dbReference type="EMBL" id="UMM30700.1"/>
    </source>
</evidence>
<keyword evidence="1" id="KW-0175">Coiled coil</keyword>
<feature type="compositionally biased region" description="Basic and acidic residues" evidence="2">
    <location>
        <begin position="146"/>
        <end position="166"/>
    </location>
</feature>
<evidence type="ECO:0000256" key="2">
    <source>
        <dbReference type="SAM" id="MobiDB-lite"/>
    </source>
</evidence>
<evidence type="ECO:0000313" key="4">
    <source>
        <dbReference type="Proteomes" id="UP000829354"/>
    </source>
</evidence>
<reference evidence="3 4" key="1">
    <citation type="submission" date="2022-04" db="EMBL/GenBank/DDBJ databases">
        <title>Chromosome-level reference genomes for two strains of Caenorhabditis briggsae: an improved platform for comparative genomics.</title>
        <authorList>
            <person name="Stevens L."/>
            <person name="Andersen E."/>
        </authorList>
    </citation>
    <scope>NUCLEOTIDE SEQUENCE [LARGE SCALE GENOMIC DNA]</scope>
    <source>
        <strain evidence="3">VX34</strain>
        <tissue evidence="3">Whole-organism</tissue>
    </source>
</reference>
<sequence>MELAEINKKLDKLLLENKPPNSKILDLERRLKIYSNAFEEEREKNEKLQKLCNSQLTKIEELEKELSNLKGHPTVPTLQQEKAKNLEITGSLQNQIQLEGAQIADLLNILQSNHSYQENLKLKDKISELETDLKWYKEKDEYRNVEGAIEKMKLEGPEDKSDKKDDESEDSWTSWEDEEKSKSGDSFSDMDDIKGYGIFD</sequence>
<keyword evidence="4" id="KW-1185">Reference proteome</keyword>
<protein>
    <submittedName>
        <fullName evidence="3">Uncharacterized protein</fullName>
    </submittedName>
</protein>
<dbReference type="EMBL" id="CP092623">
    <property type="protein sequence ID" value="UMM30700.1"/>
    <property type="molecule type" value="Genomic_DNA"/>
</dbReference>
<feature type="compositionally biased region" description="Acidic residues" evidence="2">
    <location>
        <begin position="167"/>
        <end position="178"/>
    </location>
</feature>
<feature type="coiled-coil region" evidence="1">
    <location>
        <begin position="24"/>
        <end position="72"/>
    </location>
</feature>
<feature type="region of interest" description="Disordered" evidence="2">
    <location>
        <begin position="146"/>
        <end position="200"/>
    </location>
</feature>
<gene>
    <name evidence="3" type="ORF">L5515_012475</name>
</gene>
<proteinExistence type="predicted"/>
<name>A0AAE9EXP6_CAEBR</name>